<dbReference type="SUPFAM" id="SSF89796">
    <property type="entry name" value="CoA-transferase family III (CaiB/BaiF)"/>
    <property type="match status" value="1"/>
</dbReference>
<dbReference type="InterPro" id="IPR044855">
    <property type="entry name" value="CoA-Trfase_III_dom3_sf"/>
</dbReference>
<accession>A0ABV5ISY6</accession>
<evidence type="ECO:0000256" key="1">
    <source>
        <dbReference type="ARBA" id="ARBA00022679"/>
    </source>
</evidence>
<protein>
    <submittedName>
        <fullName evidence="2">CaiB/BaiF CoA transferase family protein</fullName>
    </submittedName>
</protein>
<name>A0ABV5ISY6_9ACTN</name>
<organism evidence="2 3">
    <name type="scientific">Nonomuraea spiralis</name>
    <dbReference type="NCBI Taxonomy" id="46182"/>
    <lineage>
        <taxon>Bacteria</taxon>
        <taxon>Bacillati</taxon>
        <taxon>Actinomycetota</taxon>
        <taxon>Actinomycetes</taxon>
        <taxon>Streptosporangiales</taxon>
        <taxon>Streptosporangiaceae</taxon>
        <taxon>Nonomuraea</taxon>
    </lineage>
</organism>
<evidence type="ECO:0000313" key="3">
    <source>
        <dbReference type="Proteomes" id="UP001589647"/>
    </source>
</evidence>
<comment type="caution">
    <text evidence="2">The sequence shown here is derived from an EMBL/GenBank/DDBJ whole genome shotgun (WGS) entry which is preliminary data.</text>
</comment>
<dbReference type="InterPro" id="IPR050483">
    <property type="entry name" value="CoA-transferase_III_domain"/>
</dbReference>
<dbReference type="PANTHER" id="PTHR48207:SF3">
    <property type="entry name" value="SUCCINATE--HYDROXYMETHYLGLUTARATE COA-TRANSFERASE"/>
    <property type="match status" value="1"/>
</dbReference>
<dbReference type="InterPro" id="IPR003673">
    <property type="entry name" value="CoA-Trfase_fam_III"/>
</dbReference>
<dbReference type="EMBL" id="JBHMEI010000063">
    <property type="protein sequence ID" value="MFB9207676.1"/>
    <property type="molecule type" value="Genomic_DNA"/>
</dbReference>
<sequence>MRPLQDVRIISLEQYGAGPFGSLHLADLGAEVIKIEEPRSGGDVGRYVPPYAEGEDSLFFEAFNRNKRSLSLDLATPAGREVFEDLVRGADAVYSNLRGDVPEKIGITYGALRHLNPAIVCCSLTGFGMTGPRAAEPGYDYILQGLAGWMYVTGEPDGPPTKSGLSLVDYSGGFVAAIALLAGLHAARRDGVGMDCDLSLYDTAISLLTYPGVWHLNAGYSPARTRHSAHPSLVPFQAFETSDGWIVVGCAKEKFWQRLAAAVGHPEWAEPGSPYATFGGRRDHAEELLPPLEKIFRSRTAGQWLAVLAPAGVPCGPINSVEQALAEPHTAARDLVVETEHPVFGTVRNLASPVRVGERPPAHRRAPRRHEDAGHVLRDLLGYGEARIAELTGAGAFGDVR</sequence>
<dbReference type="PANTHER" id="PTHR48207">
    <property type="entry name" value="SUCCINATE--HYDROXYMETHYLGLUTARATE COA-TRANSFERASE"/>
    <property type="match status" value="1"/>
</dbReference>
<evidence type="ECO:0000313" key="2">
    <source>
        <dbReference type="EMBL" id="MFB9207676.1"/>
    </source>
</evidence>
<dbReference type="Pfam" id="PF02515">
    <property type="entry name" value="CoA_transf_3"/>
    <property type="match status" value="1"/>
</dbReference>
<keyword evidence="1 2" id="KW-0808">Transferase</keyword>
<dbReference type="Gene3D" id="3.40.50.10540">
    <property type="entry name" value="Crotonobetainyl-coa:carnitine coa-transferase, domain 1"/>
    <property type="match status" value="1"/>
</dbReference>
<dbReference type="GO" id="GO:0016740">
    <property type="term" value="F:transferase activity"/>
    <property type="evidence" value="ECO:0007669"/>
    <property type="project" value="UniProtKB-KW"/>
</dbReference>
<gene>
    <name evidence="2" type="ORF">ACFFV7_41295</name>
</gene>
<reference evidence="2 3" key="1">
    <citation type="submission" date="2024-09" db="EMBL/GenBank/DDBJ databases">
        <authorList>
            <person name="Sun Q."/>
            <person name="Mori K."/>
        </authorList>
    </citation>
    <scope>NUCLEOTIDE SEQUENCE [LARGE SCALE GENOMIC DNA]</scope>
    <source>
        <strain evidence="2 3">CCM 3426</strain>
    </source>
</reference>
<dbReference type="InterPro" id="IPR023606">
    <property type="entry name" value="CoA-Trfase_III_dom_1_sf"/>
</dbReference>
<dbReference type="RefSeq" id="WP_189651272.1">
    <property type="nucleotide sequence ID" value="NZ_BMRC01000018.1"/>
</dbReference>
<keyword evidence="3" id="KW-1185">Reference proteome</keyword>
<proteinExistence type="predicted"/>
<dbReference type="Gene3D" id="3.30.1540.10">
    <property type="entry name" value="formyl-coa transferase, domain 3"/>
    <property type="match status" value="1"/>
</dbReference>
<dbReference type="Proteomes" id="UP001589647">
    <property type="component" value="Unassembled WGS sequence"/>
</dbReference>